<evidence type="ECO:0000256" key="1">
    <source>
        <dbReference type="ARBA" id="ARBA00004007"/>
    </source>
</evidence>
<feature type="transmembrane region" description="Helical" evidence="6">
    <location>
        <begin position="6"/>
        <end position="25"/>
    </location>
</feature>
<dbReference type="PANTHER" id="PTHR21320:SF3">
    <property type="entry name" value="CYTOCHROME C OXIDASE ASSEMBLY PROTEIN COX11, MITOCHONDRIAL-RELATED"/>
    <property type="match status" value="1"/>
</dbReference>
<feature type="transmembrane region" description="Helical" evidence="6">
    <location>
        <begin position="79"/>
        <end position="98"/>
    </location>
</feature>
<organism evidence="7">
    <name type="scientific">Naegleria gruberi</name>
    <name type="common">Amoeba</name>
    <dbReference type="NCBI Taxonomy" id="5762"/>
    <lineage>
        <taxon>Eukaryota</taxon>
        <taxon>Discoba</taxon>
        <taxon>Heterolobosea</taxon>
        <taxon>Tetramitia</taxon>
        <taxon>Eutetramitia</taxon>
        <taxon>Vahlkampfiidae</taxon>
        <taxon>Naegleria</taxon>
    </lineage>
</organism>
<dbReference type="RefSeq" id="NP_066506.1">
    <property type="nucleotide sequence ID" value="NC_002573.1"/>
</dbReference>
<keyword evidence="5 6" id="KW-0472">Membrane</keyword>
<evidence type="ECO:0000256" key="4">
    <source>
        <dbReference type="ARBA" id="ARBA00022989"/>
    </source>
</evidence>
<dbReference type="GO" id="GO:0005507">
    <property type="term" value="F:copper ion binding"/>
    <property type="evidence" value="ECO:0007669"/>
    <property type="project" value="InterPro"/>
</dbReference>
<gene>
    <name evidence="7" type="primary">cox11</name>
</gene>
<accession>Q9G8S0</accession>
<dbReference type="GO" id="GO:0005743">
    <property type="term" value="C:mitochondrial inner membrane"/>
    <property type="evidence" value="ECO:0007669"/>
    <property type="project" value="UniProtKB-SubCell"/>
</dbReference>
<dbReference type="SUPFAM" id="SSF110111">
    <property type="entry name" value="Ctag/Cox11"/>
    <property type="match status" value="1"/>
</dbReference>
<comment type="function">
    <text evidence="1">Exerts its effect at some terminal stage of cytochrome c oxidase synthesis, probably by being involved in the insertion of the copper B into subunit I.</text>
</comment>
<comment type="subcellular location">
    <subcellularLocation>
        <location evidence="2">Mitochondrion inner membrane</location>
        <topology evidence="2">Single-pass membrane protein</topology>
        <orientation evidence="2">Intermembrane side</orientation>
    </subcellularLocation>
</comment>
<dbReference type="Gene3D" id="2.60.370.10">
    <property type="entry name" value="Ctag/Cox11"/>
    <property type="match status" value="1"/>
</dbReference>
<keyword evidence="3 6" id="KW-0812">Transmembrane</keyword>
<name>Q9G8S0_NAEGR</name>
<evidence type="ECO:0000256" key="5">
    <source>
        <dbReference type="ARBA" id="ARBA00023136"/>
    </source>
</evidence>
<dbReference type="Pfam" id="PF04442">
    <property type="entry name" value="CtaG_Cox11"/>
    <property type="match status" value="1"/>
</dbReference>
<evidence type="ECO:0000256" key="6">
    <source>
        <dbReference type="SAM" id="Phobius"/>
    </source>
</evidence>
<geneLocation type="mitochondrion" evidence="7"/>
<dbReference type="EMBL" id="AF288092">
    <property type="protein sequence ID" value="AAG17784.1"/>
    <property type="molecule type" value="Genomic_DNA"/>
</dbReference>
<keyword evidence="7" id="KW-0496">Mitochondrion</keyword>
<dbReference type="InterPro" id="IPR007533">
    <property type="entry name" value="Cyt_c_oxidase_assmbl_CtaG"/>
</dbReference>
<dbReference type="GeneID" id="800663"/>
<keyword evidence="4 6" id="KW-1133">Transmembrane helix</keyword>
<protein>
    <submittedName>
        <fullName evidence="7">Haem biosynthesis protein</fullName>
    </submittedName>
</protein>
<sequence>MLYLFYFFFITLNMLFFGVLNIPLFKYFCDIPTYNFLLDDNVSNIFFPKNYYSIFSLLETEIFDTQFNFFFLDFISHNFLFYSSYIIYIYFFFFDLYINNFISSCDYIEVLFQTSTSNYNFVEFCTLQKYIYIIPNETHLIFFRMYNTVSYEITGISIYLLYPTDFLVYFNKIQCFCFEELLLYPYESIDLPVIFFVSNEILNYVDFFYSNKLYLSYLFLVR</sequence>
<evidence type="ECO:0000256" key="2">
    <source>
        <dbReference type="ARBA" id="ARBA00004243"/>
    </source>
</evidence>
<dbReference type="AlphaFoldDB" id="Q9G8S0"/>
<reference evidence="7" key="1">
    <citation type="submission" date="2000-07" db="EMBL/GenBank/DDBJ databases">
        <title>The mitochondrial genome of the supposedly primitive protist, Naegleria gruberi.</title>
        <authorList>
            <person name="Burger G."/>
            <person name="Lang B.F."/>
            <person name="Nerad T.A."/>
            <person name="Gray M.W."/>
        </authorList>
    </citation>
    <scope>NUCLEOTIDE SEQUENCE</scope>
</reference>
<evidence type="ECO:0000313" key="7">
    <source>
        <dbReference type="EMBL" id="AAG17784.1"/>
    </source>
</evidence>
<proteinExistence type="predicted"/>
<evidence type="ECO:0000256" key="3">
    <source>
        <dbReference type="ARBA" id="ARBA00022692"/>
    </source>
</evidence>
<dbReference type="InterPro" id="IPR023471">
    <property type="entry name" value="CtaG/Cox11_dom_sf"/>
</dbReference>
<dbReference type="PANTHER" id="PTHR21320">
    <property type="entry name" value="CYTOCHROME C OXIDASE ASSEMBLY PROTEIN COX11-RELATED"/>
    <property type="match status" value="1"/>
</dbReference>